<protein>
    <submittedName>
        <fullName evidence="1">Uncharacterized protein</fullName>
    </submittedName>
</protein>
<organism evidence="1 2">
    <name type="scientific">Xenorhabdus hominickii</name>
    <dbReference type="NCBI Taxonomy" id="351679"/>
    <lineage>
        <taxon>Bacteria</taxon>
        <taxon>Pseudomonadati</taxon>
        <taxon>Pseudomonadota</taxon>
        <taxon>Gammaproteobacteria</taxon>
        <taxon>Enterobacterales</taxon>
        <taxon>Morganellaceae</taxon>
        <taxon>Xenorhabdus</taxon>
    </lineage>
</organism>
<reference evidence="1 2" key="1">
    <citation type="submission" date="2016-06" db="EMBL/GenBank/DDBJ databases">
        <title>Bacterial characters and pathogenicity of Xenorhabdus hominickii from an entomopathogenic nematode, Steinernema monticolum.</title>
        <authorList>
            <person name="Park Y."/>
            <person name="Kim Y."/>
        </authorList>
    </citation>
    <scope>NUCLEOTIDE SEQUENCE [LARGE SCALE GENOMIC DNA]</scope>
    <source>
        <strain evidence="1 2">ANU1</strain>
    </source>
</reference>
<accession>A0ABN4S3V7</accession>
<proteinExistence type="predicted"/>
<evidence type="ECO:0000313" key="2">
    <source>
        <dbReference type="Proteomes" id="UP000094600"/>
    </source>
</evidence>
<dbReference type="Proteomes" id="UP000094600">
    <property type="component" value="Chromosome"/>
</dbReference>
<name>A0ABN4S3V7_XENHO</name>
<keyword evidence="2" id="KW-1185">Reference proteome</keyword>
<dbReference type="EMBL" id="CP016176">
    <property type="protein sequence ID" value="AOM40791.1"/>
    <property type="molecule type" value="Genomic_DNA"/>
</dbReference>
<sequence>MTIGFDTPLLAAGLFISTNLAIADLIIPDNNKTQANQVNNIPVVDIAVMLSMIRYCDKLPAFYYGVRDG</sequence>
<evidence type="ECO:0000313" key="1">
    <source>
        <dbReference type="EMBL" id="AOM40791.1"/>
    </source>
</evidence>
<gene>
    <name evidence="1" type="ORF">A9255_09415</name>
</gene>